<feature type="transmembrane region" description="Helical" evidence="8">
    <location>
        <begin position="236"/>
        <end position="261"/>
    </location>
</feature>
<evidence type="ECO:0000256" key="6">
    <source>
        <dbReference type="ARBA" id="ARBA00022989"/>
    </source>
</evidence>
<evidence type="ECO:0000256" key="8">
    <source>
        <dbReference type="RuleBase" id="RU363032"/>
    </source>
</evidence>
<dbReference type="InterPro" id="IPR035906">
    <property type="entry name" value="MetI-like_sf"/>
</dbReference>
<feature type="transmembrane region" description="Helical" evidence="8">
    <location>
        <begin position="66"/>
        <end position="95"/>
    </location>
</feature>
<dbReference type="Pfam" id="PF00528">
    <property type="entry name" value="BPD_transp_1"/>
    <property type="match status" value="1"/>
</dbReference>
<comment type="similarity">
    <text evidence="8">Belongs to the binding-protein-dependent transport system permease family.</text>
</comment>
<dbReference type="CDD" id="cd06261">
    <property type="entry name" value="TM_PBP2"/>
    <property type="match status" value="1"/>
</dbReference>
<name>A0A939MKR5_9MICO</name>
<dbReference type="InterPro" id="IPR000515">
    <property type="entry name" value="MetI-like"/>
</dbReference>
<keyword evidence="6 8" id="KW-1133">Transmembrane helix</keyword>
<dbReference type="PANTHER" id="PTHR43357:SF4">
    <property type="entry name" value="INNER MEMBRANE ABC TRANSPORTER PERMEASE PROTEIN YDCV"/>
    <property type="match status" value="1"/>
</dbReference>
<keyword evidence="5 8" id="KW-0812">Transmembrane</keyword>
<evidence type="ECO:0000256" key="2">
    <source>
        <dbReference type="ARBA" id="ARBA00022448"/>
    </source>
</evidence>
<evidence type="ECO:0000256" key="4">
    <source>
        <dbReference type="ARBA" id="ARBA00022519"/>
    </source>
</evidence>
<dbReference type="RefSeq" id="WP_208095077.1">
    <property type="nucleotide sequence ID" value="NZ_JAGDYM010000001.1"/>
</dbReference>
<evidence type="ECO:0000313" key="11">
    <source>
        <dbReference type="Proteomes" id="UP000664382"/>
    </source>
</evidence>
<dbReference type="SUPFAM" id="SSF161098">
    <property type="entry name" value="MetI-like"/>
    <property type="match status" value="1"/>
</dbReference>
<comment type="caution">
    <text evidence="10">The sequence shown here is derived from an EMBL/GenBank/DDBJ whole genome shotgun (WGS) entry which is preliminary data.</text>
</comment>
<evidence type="ECO:0000313" key="10">
    <source>
        <dbReference type="EMBL" id="MBO1900442.1"/>
    </source>
</evidence>
<gene>
    <name evidence="10" type="ORF">J4H92_00570</name>
</gene>
<organism evidence="10 11">
    <name type="scientific">Leucobacter weissii</name>
    <dbReference type="NCBI Taxonomy" id="1983706"/>
    <lineage>
        <taxon>Bacteria</taxon>
        <taxon>Bacillati</taxon>
        <taxon>Actinomycetota</taxon>
        <taxon>Actinomycetes</taxon>
        <taxon>Micrococcales</taxon>
        <taxon>Microbacteriaceae</taxon>
        <taxon>Leucobacter</taxon>
    </lineage>
</organism>
<dbReference type="GO" id="GO:0005886">
    <property type="term" value="C:plasma membrane"/>
    <property type="evidence" value="ECO:0007669"/>
    <property type="project" value="UniProtKB-SubCell"/>
</dbReference>
<evidence type="ECO:0000256" key="7">
    <source>
        <dbReference type="ARBA" id="ARBA00023136"/>
    </source>
</evidence>
<comment type="subcellular location">
    <subcellularLocation>
        <location evidence="1">Cell inner membrane</location>
        <topology evidence="1">Multi-pass membrane protein</topology>
    </subcellularLocation>
    <subcellularLocation>
        <location evidence="8">Cell membrane</location>
        <topology evidence="8">Multi-pass membrane protein</topology>
    </subcellularLocation>
</comment>
<dbReference type="PANTHER" id="PTHR43357">
    <property type="entry name" value="INNER MEMBRANE ABC TRANSPORTER PERMEASE PROTEIN YDCV"/>
    <property type="match status" value="1"/>
</dbReference>
<dbReference type="EMBL" id="JAGDYM010000001">
    <property type="protein sequence ID" value="MBO1900442.1"/>
    <property type="molecule type" value="Genomic_DNA"/>
</dbReference>
<feature type="transmembrane region" description="Helical" evidence="8">
    <location>
        <begin position="194"/>
        <end position="216"/>
    </location>
</feature>
<dbReference type="Proteomes" id="UP000664382">
    <property type="component" value="Unassembled WGS sequence"/>
</dbReference>
<protein>
    <submittedName>
        <fullName evidence="10">ABC transporter permease</fullName>
    </submittedName>
</protein>
<feature type="transmembrane region" description="Helical" evidence="8">
    <location>
        <begin position="136"/>
        <end position="156"/>
    </location>
</feature>
<reference evidence="10" key="1">
    <citation type="submission" date="2021-03" db="EMBL/GenBank/DDBJ databases">
        <title>Leucobacter chromiisoli sp. nov., isolated from chromium-containing soil of chemical plant.</title>
        <authorList>
            <person name="Xu Z."/>
        </authorList>
    </citation>
    <scope>NUCLEOTIDE SEQUENCE</scope>
    <source>
        <strain evidence="10">S27</strain>
    </source>
</reference>
<dbReference type="AlphaFoldDB" id="A0A939MKR5"/>
<feature type="transmembrane region" description="Helical" evidence="8">
    <location>
        <begin position="15"/>
        <end position="39"/>
    </location>
</feature>
<proteinExistence type="inferred from homology"/>
<evidence type="ECO:0000256" key="3">
    <source>
        <dbReference type="ARBA" id="ARBA00022475"/>
    </source>
</evidence>
<dbReference type="PROSITE" id="PS50928">
    <property type="entry name" value="ABC_TM1"/>
    <property type="match status" value="1"/>
</dbReference>
<feature type="domain" description="ABC transmembrane type-1" evidence="9">
    <location>
        <begin position="70"/>
        <end position="260"/>
    </location>
</feature>
<dbReference type="GO" id="GO:0055085">
    <property type="term" value="P:transmembrane transport"/>
    <property type="evidence" value="ECO:0007669"/>
    <property type="project" value="InterPro"/>
</dbReference>
<keyword evidence="3" id="KW-1003">Cell membrane</keyword>
<evidence type="ECO:0000259" key="9">
    <source>
        <dbReference type="PROSITE" id="PS50928"/>
    </source>
</evidence>
<keyword evidence="4" id="KW-0997">Cell inner membrane</keyword>
<keyword evidence="2 8" id="KW-0813">Transport</keyword>
<feature type="transmembrane region" description="Helical" evidence="8">
    <location>
        <begin position="107"/>
        <end position="124"/>
    </location>
</feature>
<keyword evidence="11" id="KW-1185">Reference proteome</keyword>
<accession>A0A939MKR5</accession>
<evidence type="ECO:0000256" key="5">
    <source>
        <dbReference type="ARBA" id="ARBA00022692"/>
    </source>
</evidence>
<sequence>MEHQFQRSMRRSRPITLLLGILLAAYLLIPMLIVIPASFTSGSFLQVPPEGFSWRWYLEVLEDRRWFQALFTSVQVSGSAAIVATVIGALAAIALSRSSKAAKVLRPFFFLPMVLPVIVFALGLRQAGQFAGFQGSLVPLIIGQAVLCLPIAFLTLSSGMVTIDPALTRAAQSMGASWWRTVWSVELPLLRRSLVMGFILAFAFGFDEVVLALFLAPPGRSTLPAKLYNEATQNVSPLLASVAGYVILVTVIAVVIVLVATRASSRRTARRLAEDKEKQ</sequence>
<dbReference type="Gene3D" id="1.10.3720.10">
    <property type="entry name" value="MetI-like"/>
    <property type="match status" value="1"/>
</dbReference>
<evidence type="ECO:0000256" key="1">
    <source>
        <dbReference type="ARBA" id="ARBA00004429"/>
    </source>
</evidence>
<keyword evidence="7 8" id="KW-0472">Membrane</keyword>